<organism evidence="4 5">
    <name type="scientific">Oceanibaculum indicum</name>
    <dbReference type="NCBI Taxonomy" id="526216"/>
    <lineage>
        <taxon>Bacteria</taxon>
        <taxon>Pseudomonadati</taxon>
        <taxon>Pseudomonadota</taxon>
        <taxon>Alphaproteobacteria</taxon>
        <taxon>Rhodospirillales</taxon>
        <taxon>Oceanibaculaceae</taxon>
        <taxon>Oceanibaculum</taxon>
    </lineage>
</organism>
<sequence length="280" mass="28773">MRKHLIATVSAIALAAPLMAAPALATDMNKTETKAETGTSTSMSGSAGAKTETDTTVGQDVDRAMDKAGKEISDAYDSTVKAGKELVDGDPEFSNKIVGKTVRTTDGTSIGTVKDVVAGAGATQVQQVVIGTGGVLGLGEKNVAVPADQIRYDSAEKNVVVSMTEAEFETLANASPGRGEATTADAQAGFSADMAAIVGKPVHSQDGKEIGEVKDVVLGQDGKQIDQIVIGSGGVLGLGEKEIAVKPMQLRVNAEQKAVVLAMTEAQFKQALEADTKVIR</sequence>
<feature type="chain" id="PRO_5019235646" evidence="2">
    <location>
        <begin position="26"/>
        <end position="280"/>
    </location>
</feature>
<gene>
    <name evidence="4" type="ORF">BCL74_3344</name>
</gene>
<dbReference type="EMBL" id="RBIG01000004">
    <property type="protein sequence ID" value="RKQ68026.1"/>
    <property type="molecule type" value="Genomic_DNA"/>
</dbReference>
<evidence type="ECO:0000256" key="1">
    <source>
        <dbReference type="SAM" id="MobiDB-lite"/>
    </source>
</evidence>
<feature type="domain" description="PRC-barrel" evidence="3">
    <location>
        <begin position="197"/>
        <end position="261"/>
    </location>
</feature>
<dbReference type="Gene3D" id="2.30.30.240">
    <property type="entry name" value="PRC-barrel domain"/>
    <property type="match status" value="2"/>
</dbReference>
<evidence type="ECO:0000313" key="4">
    <source>
        <dbReference type="EMBL" id="RKQ68026.1"/>
    </source>
</evidence>
<evidence type="ECO:0000256" key="2">
    <source>
        <dbReference type="SAM" id="SignalP"/>
    </source>
</evidence>
<name>A0A420WAQ0_9PROT</name>
<reference evidence="4 5" key="1">
    <citation type="submission" date="2018-10" db="EMBL/GenBank/DDBJ databases">
        <title>Comparative analysis of microorganisms from saline springs in Andes Mountain Range, Colombia.</title>
        <authorList>
            <person name="Rubin E."/>
        </authorList>
    </citation>
    <scope>NUCLEOTIDE SEQUENCE [LARGE SCALE GENOMIC DNA]</scope>
    <source>
        <strain evidence="4 5">USBA 36</strain>
    </source>
</reference>
<keyword evidence="2" id="KW-0732">Signal</keyword>
<evidence type="ECO:0000313" key="5">
    <source>
        <dbReference type="Proteomes" id="UP000277424"/>
    </source>
</evidence>
<feature type="domain" description="PRC-barrel" evidence="3">
    <location>
        <begin position="93"/>
        <end position="161"/>
    </location>
</feature>
<dbReference type="PANTHER" id="PTHR36505">
    <property type="entry name" value="BLR1072 PROTEIN"/>
    <property type="match status" value="1"/>
</dbReference>
<evidence type="ECO:0000259" key="3">
    <source>
        <dbReference type="Pfam" id="PF05239"/>
    </source>
</evidence>
<dbReference type="Pfam" id="PF05239">
    <property type="entry name" value="PRC"/>
    <property type="match status" value="2"/>
</dbReference>
<dbReference type="PANTHER" id="PTHR36505:SF1">
    <property type="entry name" value="BLR1072 PROTEIN"/>
    <property type="match status" value="1"/>
</dbReference>
<dbReference type="SUPFAM" id="SSF50346">
    <property type="entry name" value="PRC-barrel domain"/>
    <property type="match status" value="2"/>
</dbReference>
<feature type="compositionally biased region" description="Low complexity" evidence="1">
    <location>
        <begin position="36"/>
        <end position="49"/>
    </location>
</feature>
<dbReference type="RefSeq" id="WP_008943759.1">
    <property type="nucleotide sequence ID" value="NZ_RBIG01000004.1"/>
</dbReference>
<dbReference type="InterPro" id="IPR027275">
    <property type="entry name" value="PRC-brl_dom"/>
</dbReference>
<dbReference type="OrthoDB" id="286778at2"/>
<protein>
    <submittedName>
        <fullName evidence="4">PRC-barrel domain protein</fullName>
    </submittedName>
</protein>
<dbReference type="InterPro" id="IPR011033">
    <property type="entry name" value="PRC_barrel-like_sf"/>
</dbReference>
<feature type="region of interest" description="Disordered" evidence="1">
    <location>
        <begin position="32"/>
        <end position="56"/>
    </location>
</feature>
<proteinExistence type="predicted"/>
<feature type="signal peptide" evidence="2">
    <location>
        <begin position="1"/>
        <end position="25"/>
    </location>
</feature>
<accession>A0A420WAQ0</accession>
<dbReference type="Proteomes" id="UP000277424">
    <property type="component" value="Unassembled WGS sequence"/>
</dbReference>
<dbReference type="AlphaFoldDB" id="A0A420WAQ0"/>
<comment type="caution">
    <text evidence="4">The sequence shown here is derived from an EMBL/GenBank/DDBJ whole genome shotgun (WGS) entry which is preliminary data.</text>
</comment>